<evidence type="ECO:0000256" key="1">
    <source>
        <dbReference type="ARBA" id="ARBA00005655"/>
    </source>
</evidence>
<dbReference type="PANTHER" id="PTHR12375">
    <property type="entry name" value="RNA-BINDING PROTEIN LUC7-RELATED"/>
    <property type="match status" value="1"/>
</dbReference>
<dbReference type="EMBL" id="FZQP02000448">
    <property type="protein sequence ID" value="VVC89036.1"/>
    <property type="molecule type" value="Genomic_DNA"/>
</dbReference>
<evidence type="ECO:0000313" key="4">
    <source>
        <dbReference type="Proteomes" id="UP000324832"/>
    </source>
</evidence>
<dbReference type="AlphaFoldDB" id="A0A5E4PSC2"/>
<feature type="compositionally biased region" description="Basic and acidic residues" evidence="2">
    <location>
        <begin position="243"/>
        <end position="266"/>
    </location>
</feature>
<keyword evidence="4" id="KW-1185">Reference proteome</keyword>
<feature type="compositionally biased region" description="Basic and acidic residues" evidence="2">
    <location>
        <begin position="417"/>
        <end position="431"/>
    </location>
</feature>
<accession>A0A5E4PSC2</accession>
<feature type="compositionally biased region" description="Basic residues" evidence="2">
    <location>
        <begin position="397"/>
        <end position="416"/>
    </location>
</feature>
<name>A0A5E4PSC2_9NEOP</name>
<feature type="compositionally biased region" description="Basic and acidic residues" evidence="2">
    <location>
        <begin position="273"/>
        <end position="396"/>
    </location>
</feature>
<proteinExistence type="inferred from homology"/>
<dbReference type="GO" id="GO:0003729">
    <property type="term" value="F:mRNA binding"/>
    <property type="evidence" value="ECO:0007669"/>
    <property type="project" value="InterPro"/>
</dbReference>
<feature type="region of interest" description="Disordered" evidence="2">
    <location>
        <begin position="243"/>
        <end position="431"/>
    </location>
</feature>
<gene>
    <name evidence="3" type="ORF">LSINAPIS_LOCUS2263</name>
</gene>
<organism evidence="3 4">
    <name type="scientific">Leptidea sinapis</name>
    <dbReference type="NCBI Taxonomy" id="189913"/>
    <lineage>
        <taxon>Eukaryota</taxon>
        <taxon>Metazoa</taxon>
        <taxon>Ecdysozoa</taxon>
        <taxon>Arthropoda</taxon>
        <taxon>Hexapoda</taxon>
        <taxon>Insecta</taxon>
        <taxon>Pterygota</taxon>
        <taxon>Neoptera</taxon>
        <taxon>Endopterygota</taxon>
        <taxon>Lepidoptera</taxon>
        <taxon>Glossata</taxon>
        <taxon>Ditrysia</taxon>
        <taxon>Papilionoidea</taxon>
        <taxon>Pieridae</taxon>
        <taxon>Dismorphiinae</taxon>
        <taxon>Leptidea</taxon>
    </lineage>
</organism>
<dbReference type="GO" id="GO:0005685">
    <property type="term" value="C:U1 snRNP"/>
    <property type="evidence" value="ECO:0007669"/>
    <property type="project" value="InterPro"/>
</dbReference>
<evidence type="ECO:0008006" key="5">
    <source>
        <dbReference type="Google" id="ProtNLM"/>
    </source>
</evidence>
<dbReference type="Proteomes" id="UP000324832">
    <property type="component" value="Unassembled WGS sequence"/>
</dbReference>
<protein>
    <recommendedName>
        <fullName evidence="5">Luc7-like protein 3</fullName>
    </recommendedName>
</protein>
<reference evidence="3 4" key="1">
    <citation type="submission" date="2017-07" db="EMBL/GenBank/DDBJ databases">
        <authorList>
            <person name="Talla V."/>
            <person name="Backstrom N."/>
        </authorList>
    </citation>
    <scope>NUCLEOTIDE SEQUENCE [LARGE SCALE GENOMIC DNA]</scope>
</reference>
<evidence type="ECO:0000313" key="3">
    <source>
        <dbReference type="EMBL" id="VVC89036.1"/>
    </source>
</evidence>
<dbReference type="GO" id="GO:0006376">
    <property type="term" value="P:mRNA splice site recognition"/>
    <property type="evidence" value="ECO:0007669"/>
    <property type="project" value="InterPro"/>
</dbReference>
<evidence type="ECO:0000256" key="2">
    <source>
        <dbReference type="SAM" id="MobiDB-lite"/>
    </source>
</evidence>
<dbReference type="Pfam" id="PF03194">
    <property type="entry name" value="LUC7"/>
    <property type="match status" value="1"/>
</dbReference>
<sequence>MAVLAAAQLLDELMGRHRNINPNEKIKKPNWEDSEYCKYYMVKFCPHDLFVNTRADLGVCPKVHDDEVKSLFEKADYSSRKIQYVEEFLRFCRHMINDVERKIQKGKQRLELMNSKLEGPPMTQAQTEKNQEQVQLLTEKITTLLQEAEEAGTCGNVEQAQGLMKLCDRLKEEKELLLKQQENSHWSLTAELAASQEKQMEVCPVCGAFLIVGDAQQRIDDHLSGKQHVGYFKLRQAFEEMVASREKEQQEREKRRKDDRERERNVRSGGLGSDRRDRERMERDRERDKDRRRPSREGDKIRHEDRDKERERDRDKEKDKERERDREKDKERERDREKDKERERDREKDKERERDREKDKDRERDREKDRDKEKERERDRDKDRDKDKDRDRERDRERRHRRERRSPHERSRRRSRDRLCKQMDVERRDII</sequence>
<dbReference type="InterPro" id="IPR004882">
    <property type="entry name" value="Luc7-rel"/>
</dbReference>
<comment type="similarity">
    <text evidence="1">Belongs to the Luc7 family.</text>
</comment>